<keyword evidence="3 4" id="KW-0418">Kinase</keyword>
<organism evidence="5">
    <name type="scientific">Petromyces alliaceus</name>
    <name type="common">Aspergillus alliaceus</name>
    <dbReference type="NCBI Taxonomy" id="209559"/>
    <lineage>
        <taxon>Eukaryota</taxon>
        <taxon>Fungi</taxon>
        <taxon>Dikarya</taxon>
        <taxon>Ascomycota</taxon>
        <taxon>Pezizomycotina</taxon>
        <taxon>Eurotiomycetes</taxon>
        <taxon>Eurotiomycetidae</taxon>
        <taxon>Eurotiales</taxon>
        <taxon>Aspergillaceae</taxon>
        <taxon>Aspergillus</taxon>
        <taxon>Aspergillus subgen. Circumdati</taxon>
    </lineage>
</organism>
<name>A0A5N7CFN6_PETAA</name>
<dbReference type="GO" id="GO:0016787">
    <property type="term" value="F:hydrolase activity"/>
    <property type="evidence" value="ECO:0007669"/>
    <property type="project" value="UniProtKB-KW"/>
</dbReference>
<comment type="similarity">
    <text evidence="4">Belongs to the adenylate kinase family.</text>
</comment>
<dbReference type="AlphaFoldDB" id="A0A5N7CFN6"/>
<dbReference type="SUPFAM" id="SSF52540">
    <property type="entry name" value="P-loop containing nucleoside triphosphate hydrolases"/>
    <property type="match status" value="1"/>
</dbReference>
<gene>
    <name evidence="5" type="ORF">BDV23DRAFT_181354</name>
</gene>
<dbReference type="EMBL" id="ML735235">
    <property type="protein sequence ID" value="KAE8392667.1"/>
    <property type="molecule type" value="Genomic_DNA"/>
</dbReference>
<evidence type="ECO:0000256" key="3">
    <source>
        <dbReference type="ARBA" id="ARBA00022777"/>
    </source>
</evidence>
<dbReference type="PANTHER" id="PTHR23359">
    <property type="entry name" value="NUCLEOTIDE KINASE"/>
    <property type="match status" value="1"/>
</dbReference>
<dbReference type="GO" id="GO:0019205">
    <property type="term" value="F:nucleobase-containing compound kinase activity"/>
    <property type="evidence" value="ECO:0007669"/>
    <property type="project" value="InterPro"/>
</dbReference>
<keyword evidence="5" id="KW-0378">Hydrolase</keyword>
<evidence type="ECO:0000256" key="1">
    <source>
        <dbReference type="ARBA" id="ARBA00022679"/>
    </source>
</evidence>
<sequence length="278" mass="30910">MPDVPDDPAEKKKSIVQRVCLTLPFSGLWQDYSRAHVKSACHQGVAAAVTRELKTMPEPEVHLSMATVIFLIGGPGAGKSTIATKLAADLGLIHLDPDKIVRRLEITGPEEIWLAVKGTMDENGTIPDDVLSLLLKFEVSKHLEAPKCVFLIEAFPRSYAQFVEFISICGYGLTISLDVSSATLMRRFITETESFSERVARMEDFLKREDAFAVAELALHLHPSFTEGLIKVCAELKVEEYYPHLKGLVERKLASPKMVLWTKELGMEMVSPAENIEL</sequence>
<dbReference type="Pfam" id="PF00406">
    <property type="entry name" value="ADK"/>
    <property type="match status" value="1"/>
</dbReference>
<evidence type="ECO:0000256" key="4">
    <source>
        <dbReference type="RuleBase" id="RU003330"/>
    </source>
</evidence>
<dbReference type="Proteomes" id="UP000326877">
    <property type="component" value="Unassembled WGS sequence"/>
</dbReference>
<evidence type="ECO:0000256" key="2">
    <source>
        <dbReference type="ARBA" id="ARBA00022741"/>
    </source>
</evidence>
<evidence type="ECO:0000313" key="5">
    <source>
        <dbReference type="EMBL" id="KAE8392667.1"/>
    </source>
</evidence>
<proteinExistence type="inferred from homology"/>
<dbReference type="InterPro" id="IPR027417">
    <property type="entry name" value="P-loop_NTPase"/>
</dbReference>
<reference evidence="5" key="1">
    <citation type="submission" date="2019-04" db="EMBL/GenBank/DDBJ databases">
        <title>Friends and foes A comparative genomics studyof 23 Aspergillus species from section Flavi.</title>
        <authorList>
            <consortium name="DOE Joint Genome Institute"/>
            <person name="Kjaerbolling I."/>
            <person name="Vesth T."/>
            <person name="Frisvad J.C."/>
            <person name="Nybo J.L."/>
            <person name="Theobald S."/>
            <person name="Kildgaard S."/>
            <person name="Isbrandt T."/>
            <person name="Kuo A."/>
            <person name="Sato A."/>
            <person name="Lyhne E.K."/>
            <person name="Kogle M.E."/>
            <person name="Wiebenga A."/>
            <person name="Kun R.S."/>
            <person name="Lubbers R.J."/>
            <person name="Makela M.R."/>
            <person name="Barry K."/>
            <person name="Chovatia M."/>
            <person name="Clum A."/>
            <person name="Daum C."/>
            <person name="Haridas S."/>
            <person name="He G."/>
            <person name="LaButti K."/>
            <person name="Lipzen A."/>
            <person name="Mondo S."/>
            <person name="Riley R."/>
            <person name="Salamov A."/>
            <person name="Simmons B.A."/>
            <person name="Magnuson J.K."/>
            <person name="Henrissat B."/>
            <person name="Mortensen U.H."/>
            <person name="Larsen T.O."/>
            <person name="Devries R.P."/>
            <person name="Grigoriev I.V."/>
            <person name="Machida M."/>
            <person name="Baker S.E."/>
            <person name="Andersen M.R."/>
        </authorList>
    </citation>
    <scope>NUCLEOTIDE SEQUENCE [LARGE SCALE GENOMIC DNA]</scope>
    <source>
        <strain evidence="5">IBT 14317</strain>
    </source>
</reference>
<dbReference type="GO" id="GO:0005524">
    <property type="term" value="F:ATP binding"/>
    <property type="evidence" value="ECO:0007669"/>
    <property type="project" value="InterPro"/>
</dbReference>
<keyword evidence="2" id="KW-0547">Nucleotide-binding</keyword>
<dbReference type="GO" id="GO:0006139">
    <property type="term" value="P:nucleobase-containing compound metabolic process"/>
    <property type="evidence" value="ECO:0007669"/>
    <property type="project" value="InterPro"/>
</dbReference>
<accession>A0A5N7CFN6</accession>
<dbReference type="InterPro" id="IPR000850">
    <property type="entry name" value="Adenylat/UMP-CMP_kin"/>
</dbReference>
<dbReference type="OrthoDB" id="442176at2759"/>
<dbReference type="PRINTS" id="PR00094">
    <property type="entry name" value="ADENYLTKNASE"/>
</dbReference>
<protein>
    <submittedName>
        <fullName evidence="5">P-loop containing nucleoside triphosphate hydrolase protein</fullName>
    </submittedName>
</protein>
<dbReference type="Gene3D" id="3.40.50.300">
    <property type="entry name" value="P-loop containing nucleotide triphosphate hydrolases"/>
    <property type="match status" value="1"/>
</dbReference>
<keyword evidence="1 4" id="KW-0808">Transferase</keyword>